<dbReference type="InterPro" id="IPR004013">
    <property type="entry name" value="PHP_dom"/>
</dbReference>
<evidence type="ECO:0000313" key="2">
    <source>
        <dbReference type="EMBL" id="SVA34311.1"/>
    </source>
</evidence>
<dbReference type="GO" id="GO:0006260">
    <property type="term" value="P:DNA replication"/>
    <property type="evidence" value="ECO:0007669"/>
    <property type="project" value="InterPro"/>
</dbReference>
<dbReference type="GO" id="GO:0008408">
    <property type="term" value="F:3'-5' exonuclease activity"/>
    <property type="evidence" value="ECO:0007669"/>
    <property type="project" value="InterPro"/>
</dbReference>
<feature type="non-terminal residue" evidence="2">
    <location>
        <position position="205"/>
    </location>
</feature>
<evidence type="ECO:0000259" key="1">
    <source>
        <dbReference type="Pfam" id="PF02811"/>
    </source>
</evidence>
<name>A0A381V2Y6_9ZZZZ</name>
<dbReference type="Pfam" id="PF02811">
    <property type="entry name" value="PHP"/>
    <property type="match status" value="1"/>
</dbReference>
<organism evidence="2">
    <name type="scientific">marine metagenome</name>
    <dbReference type="NCBI Taxonomy" id="408172"/>
    <lineage>
        <taxon>unclassified sequences</taxon>
        <taxon>metagenomes</taxon>
        <taxon>ecological metagenomes</taxon>
    </lineage>
</organism>
<dbReference type="AlphaFoldDB" id="A0A381V2Y6"/>
<accession>A0A381V2Y6</accession>
<dbReference type="EMBL" id="UINC01007623">
    <property type="protein sequence ID" value="SVA34311.1"/>
    <property type="molecule type" value="Genomic_DNA"/>
</dbReference>
<reference evidence="2" key="1">
    <citation type="submission" date="2018-05" db="EMBL/GenBank/DDBJ databases">
        <authorList>
            <person name="Lanie J.A."/>
            <person name="Ng W.-L."/>
            <person name="Kazmierczak K.M."/>
            <person name="Andrzejewski T.M."/>
            <person name="Davidsen T.M."/>
            <person name="Wayne K.J."/>
            <person name="Tettelin H."/>
            <person name="Glass J.I."/>
            <person name="Rusch D."/>
            <person name="Podicherti R."/>
            <person name="Tsui H.-C.T."/>
            <person name="Winkler M.E."/>
        </authorList>
    </citation>
    <scope>NUCLEOTIDE SEQUENCE</scope>
</reference>
<proteinExistence type="predicted"/>
<dbReference type="PANTHER" id="PTHR32294:SF0">
    <property type="entry name" value="DNA POLYMERASE III SUBUNIT ALPHA"/>
    <property type="match status" value="1"/>
</dbReference>
<gene>
    <name evidence="2" type="ORF">METZ01_LOCUS87165</name>
</gene>
<dbReference type="Gene3D" id="3.20.20.140">
    <property type="entry name" value="Metal-dependent hydrolases"/>
    <property type="match status" value="1"/>
</dbReference>
<dbReference type="SUPFAM" id="SSF89550">
    <property type="entry name" value="PHP domain-like"/>
    <property type="match status" value="1"/>
</dbReference>
<feature type="domain" description="PHP" evidence="1">
    <location>
        <begin position="1"/>
        <end position="146"/>
    </location>
</feature>
<protein>
    <recommendedName>
        <fullName evidence="1">PHP domain-containing protein</fullName>
    </recommendedName>
</protein>
<dbReference type="PANTHER" id="PTHR32294">
    <property type="entry name" value="DNA POLYMERASE III SUBUNIT ALPHA"/>
    <property type="match status" value="1"/>
</dbReference>
<dbReference type="InterPro" id="IPR004805">
    <property type="entry name" value="DnaE2/DnaE/PolC"/>
</dbReference>
<dbReference type="InterPro" id="IPR016195">
    <property type="entry name" value="Pol/histidinol_Pase-like"/>
</dbReference>
<sequence length="205" mass="23271">MDAVALTEHGNMFSAVSFYNNANKTGIKPIVGSEVYVAVNNRFDKKPRAEGGWGNNHLILLAQNYTGYKNLMKLITVGYLEGFYYRPRIDKDILREFSDGLICMSACLKGEVPEKLVNNDWDGAKETALEYAEIFPDRYFLEVQNHGIDQEQVNIKKTKKLASELGLPLVATNDAHYAKHDHWEAHDIHICLGTGKERDDPNRLR</sequence>